<evidence type="ECO:0000256" key="2">
    <source>
        <dbReference type="RuleBase" id="RU000682"/>
    </source>
</evidence>
<keyword evidence="1 2" id="KW-0371">Homeobox</keyword>
<organism evidence="5 6">
    <name type="scientific">Mycena rosella</name>
    <name type="common">Pink bonnet</name>
    <name type="synonym">Agaricus rosellus</name>
    <dbReference type="NCBI Taxonomy" id="1033263"/>
    <lineage>
        <taxon>Eukaryota</taxon>
        <taxon>Fungi</taxon>
        <taxon>Dikarya</taxon>
        <taxon>Basidiomycota</taxon>
        <taxon>Agaricomycotina</taxon>
        <taxon>Agaricomycetes</taxon>
        <taxon>Agaricomycetidae</taxon>
        <taxon>Agaricales</taxon>
        <taxon>Marasmiineae</taxon>
        <taxon>Mycenaceae</taxon>
        <taxon>Mycena</taxon>
    </lineage>
</organism>
<dbReference type="InterPro" id="IPR009057">
    <property type="entry name" value="Homeodomain-like_sf"/>
</dbReference>
<evidence type="ECO:0000256" key="1">
    <source>
        <dbReference type="PROSITE-ProRule" id="PRU00108"/>
    </source>
</evidence>
<dbReference type="AlphaFoldDB" id="A0AAD7DE98"/>
<reference evidence="5" key="1">
    <citation type="submission" date="2023-03" db="EMBL/GenBank/DDBJ databases">
        <title>Massive genome expansion in bonnet fungi (Mycena s.s.) driven by repeated elements and novel gene families across ecological guilds.</title>
        <authorList>
            <consortium name="Lawrence Berkeley National Laboratory"/>
            <person name="Harder C.B."/>
            <person name="Miyauchi S."/>
            <person name="Viragh M."/>
            <person name="Kuo A."/>
            <person name="Thoen E."/>
            <person name="Andreopoulos B."/>
            <person name="Lu D."/>
            <person name="Skrede I."/>
            <person name="Drula E."/>
            <person name="Henrissat B."/>
            <person name="Morin E."/>
            <person name="Kohler A."/>
            <person name="Barry K."/>
            <person name="LaButti K."/>
            <person name="Morin E."/>
            <person name="Salamov A."/>
            <person name="Lipzen A."/>
            <person name="Mereny Z."/>
            <person name="Hegedus B."/>
            <person name="Baldrian P."/>
            <person name="Stursova M."/>
            <person name="Weitz H."/>
            <person name="Taylor A."/>
            <person name="Grigoriev I.V."/>
            <person name="Nagy L.G."/>
            <person name="Martin F."/>
            <person name="Kauserud H."/>
        </authorList>
    </citation>
    <scope>NUCLEOTIDE SEQUENCE</scope>
    <source>
        <strain evidence="5">CBHHK067</strain>
    </source>
</reference>
<feature type="compositionally biased region" description="Polar residues" evidence="3">
    <location>
        <begin position="210"/>
        <end position="222"/>
    </location>
</feature>
<protein>
    <recommendedName>
        <fullName evidence="4">Homeobox domain-containing protein</fullName>
    </recommendedName>
</protein>
<proteinExistence type="predicted"/>
<feature type="region of interest" description="Disordered" evidence="3">
    <location>
        <begin position="1"/>
        <end position="25"/>
    </location>
</feature>
<sequence length="493" mass="54580">MADSHAPTKMPEDAPKKRNVVRATPAQIKVLRAAYGTDKTYTTEEVQRLSSETGLTSQWIRAWFGRYKKKKEQEDQMKEREVSTEPEDAPPRRKGRPRNEPEDDAPPRKKGRPRNEPSAARIEVSSVKAPPKRTANLPPPDDSYMPPMKTASPPVYAPMPTADRSFTSSSTSSQHNPFVSQPAPGYVYYHGFDVKPGLIPHLAPIPIPEQQKNSTSSRSNPQHFAPSLFYQKPPSRPMLLPRPSDNLNPAPQRVSDQSYPINNWGATPTRVSTAISSASSVPHSRNTPAAHLLGTTSTSSMALTPAALLRTSFHQQHSQQAPGSELSPFRPPLRNTPAHVLQSPFVSPLLFSQDQFKHTNSMITPSAVRSYMPEHDVEQDDFPTSTTFDTPINDRLLFSSMLNLTPQTRADASPTMPIPNDDDDSAFDVDKAPLKHLSVLHADFQLGEGGAQTALTMDDMCERLFDETLAESDPFQAAMGLVFLSKMGLKWED</sequence>
<evidence type="ECO:0000259" key="4">
    <source>
        <dbReference type="PROSITE" id="PS50071"/>
    </source>
</evidence>
<feature type="domain" description="Homeobox" evidence="4">
    <location>
        <begin position="14"/>
        <end position="74"/>
    </location>
</feature>
<keyword evidence="6" id="KW-1185">Reference proteome</keyword>
<name>A0AAD7DE98_MYCRO</name>
<comment type="caution">
    <text evidence="5">The sequence shown here is derived from an EMBL/GenBank/DDBJ whole genome shotgun (WGS) entry which is preliminary data.</text>
</comment>
<feature type="DNA-binding region" description="Homeobox" evidence="1">
    <location>
        <begin position="16"/>
        <end position="75"/>
    </location>
</feature>
<dbReference type="Proteomes" id="UP001221757">
    <property type="component" value="Unassembled WGS sequence"/>
</dbReference>
<dbReference type="SMART" id="SM00389">
    <property type="entry name" value="HOX"/>
    <property type="match status" value="1"/>
</dbReference>
<accession>A0AAD7DE98</accession>
<evidence type="ECO:0000313" key="5">
    <source>
        <dbReference type="EMBL" id="KAJ7689160.1"/>
    </source>
</evidence>
<dbReference type="SUPFAM" id="SSF46689">
    <property type="entry name" value="Homeodomain-like"/>
    <property type="match status" value="1"/>
</dbReference>
<feature type="region of interest" description="Disordered" evidence="3">
    <location>
        <begin position="69"/>
        <end position="177"/>
    </location>
</feature>
<dbReference type="GO" id="GO:0003677">
    <property type="term" value="F:DNA binding"/>
    <property type="evidence" value="ECO:0007669"/>
    <property type="project" value="UniProtKB-UniRule"/>
</dbReference>
<comment type="subcellular location">
    <subcellularLocation>
        <location evidence="1 2">Nucleus</location>
    </subcellularLocation>
</comment>
<evidence type="ECO:0000256" key="3">
    <source>
        <dbReference type="SAM" id="MobiDB-lite"/>
    </source>
</evidence>
<dbReference type="PROSITE" id="PS50071">
    <property type="entry name" value="HOMEOBOX_2"/>
    <property type="match status" value="1"/>
</dbReference>
<feature type="region of interest" description="Disordered" evidence="3">
    <location>
        <begin position="203"/>
        <end position="248"/>
    </location>
</feature>
<dbReference type="GO" id="GO:0005634">
    <property type="term" value="C:nucleus"/>
    <property type="evidence" value="ECO:0007669"/>
    <property type="project" value="UniProtKB-SubCell"/>
</dbReference>
<gene>
    <name evidence="5" type="ORF">B0H17DRAFT_1067124</name>
</gene>
<dbReference type="Pfam" id="PF00046">
    <property type="entry name" value="Homeodomain"/>
    <property type="match status" value="1"/>
</dbReference>
<evidence type="ECO:0000313" key="6">
    <source>
        <dbReference type="Proteomes" id="UP001221757"/>
    </source>
</evidence>
<keyword evidence="1 2" id="KW-0238">DNA-binding</keyword>
<dbReference type="EMBL" id="JARKIE010000074">
    <property type="protein sequence ID" value="KAJ7689160.1"/>
    <property type="molecule type" value="Genomic_DNA"/>
</dbReference>
<feature type="compositionally biased region" description="Basic and acidic residues" evidence="3">
    <location>
        <begin position="71"/>
        <end position="83"/>
    </location>
</feature>
<keyword evidence="1 2" id="KW-0539">Nucleus</keyword>
<feature type="region of interest" description="Disordered" evidence="3">
    <location>
        <begin position="36"/>
        <end position="55"/>
    </location>
</feature>
<dbReference type="Gene3D" id="1.10.10.60">
    <property type="entry name" value="Homeodomain-like"/>
    <property type="match status" value="1"/>
</dbReference>
<dbReference type="InterPro" id="IPR001356">
    <property type="entry name" value="HD"/>
</dbReference>